<dbReference type="GO" id="GO:0005737">
    <property type="term" value="C:cytoplasm"/>
    <property type="evidence" value="ECO:0007669"/>
    <property type="project" value="TreeGrafter"/>
</dbReference>
<comment type="similarity">
    <text evidence="4">Belongs to the SIMIBI class G3E GTPase family. ZNG1 subfamily.</text>
</comment>
<evidence type="ECO:0000313" key="9">
    <source>
        <dbReference type="EMBL" id="PBD18450.1"/>
    </source>
</evidence>
<dbReference type="CDD" id="cd03112">
    <property type="entry name" value="CobW-like"/>
    <property type="match status" value="1"/>
</dbReference>
<keyword evidence="2" id="KW-0378">Hydrolase</keyword>
<evidence type="ECO:0000313" key="8">
    <source>
        <dbReference type="EMBL" id="MCT4368947.1"/>
    </source>
</evidence>
<evidence type="ECO:0000256" key="6">
    <source>
        <dbReference type="ARBA" id="ARBA00049117"/>
    </source>
</evidence>
<sequence>MPVPVTVLTGFLGAGKTTLLRALLRDPGGLKIAVLVNDFGEINIDAALVVEGQADSLTLSNGCVCCTIQTELVEAIEKLLRDRPDLDRIVIEASGVSRSLPLTDLVESEALAGRIRLDGMFCLVDAAGFPELDFAATELALDQITGADVILLNKADLVTEAEMAALKSRLSGVQGSARMLPCVAAELPHELLFGSVARAAPHPHDHGPGCGCGHHHAPEEHLSAFTSWSWRSTEPLDEARLRRTLRDIGRGLLRAKGVLRVARVDGRIAALEYQQVGRRARWTELPPGTEATESLLVTIGLGDGVDPERFSALLETCRDGVAA</sequence>
<dbReference type="InterPro" id="IPR051316">
    <property type="entry name" value="Zinc-reg_GTPase_activator"/>
</dbReference>
<dbReference type="RefSeq" id="WP_095882916.1">
    <property type="nucleotide sequence ID" value="NZ_NTHN02000001.1"/>
</dbReference>
<keyword evidence="10" id="KW-1185">Reference proteome</keyword>
<dbReference type="Gene3D" id="3.30.1220.10">
    <property type="entry name" value="CobW-like, C-terminal domain"/>
    <property type="match status" value="1"/>
</dbReference>
<comment type="function">
    <text evidence="5">Zinc chaperone that directly transfers zinc cofactor to target proteins, thereby activating them. Zinc is transferred from the CXCC motif in the GTPase domain to the zinc binding site in target proteins in a process requiring GTP hydrolysis.</text>
</comment>
<dbReference type="EMBL" id="NTHN01000232">
    <property type="protein sequence ID" value="PBD18450.1"/>
    <property type="molecule type" value="Genomic_DNA"/>
</dbReference>
<evidence type="ECO:0000256" key="3">
    <source>
        <dbReference type="ARBA" id="ARBA00023186"/>
    </source>
</evidence>
<reference evidence="10" key="2">
    <citation type="submission" date="2023-07" db="EMBL/GenBank/DDBJ databases">
        <title>Yangia mangrovi SAOS 153D genome.</title>
        <authorList>
            <person name="Verma A."/>
            <person name="Pal Y."/>
            <person name="Sundharam S."/>
            <person name="Bisht B."/>
            <person name="Srinivasan K."/>
        </authorList>
    </citation>
    <scope>NUCLEOTIDE SEQUENCE [LARGE SCALE GENOMIC DNA]</scope>
    <source>
        <strain evidence="10">SAOS 153D</strain>
    </source>
</reference>
<organism evidence="9">
    <name type="scientific">Alloyangia mangrovi</name>
    <dbReference type="NCBI Taxonomy" id="1779329"/>
    <lineage>
        <taxon>Bacteria</taxon>
        <taxon>Pseudomonadati</taxon>
        <taxon>Pseudomonadota</taxon>
        <taxon>Alphaproteobacteria</taxon>
        <taxon>Rhodobacterales</taxon>
        <taxon>Roseobacteraceae</taxon>
        <taxon>Alloyangia</taxon>
    </lineage>
</organism>
<dbReference type="SMART" id="SM00833">
    <property type="entry name" value="CobW_C"/>
    <property type="match status" value="1"/>
</dbReference>
<dbReference type="OrthoDB" id="9808822at2"/>
<feature type="domain" description="CobW C-terminal" evidence="7">
    <location>
        <begin position="225"/>
        <end position="318"/>
    </location>
</feature>
<dbReference type="SUPFAM" id="SSF52540">
    <property type="entry name" value="P-loop containing nucleoside triphosphate hydrolases"/>
    <property type="match status" value="1"/>
</dbReference>
<dbReference type="Pfam" id="PF07683">
    <property type="entry name" value="CobW_C"/>
    <property type="match status" value="1"/>
</dbReference>
<dbReference type="SUPFAM" id="SSF90002">
    <property type="entry name" value="Hypothetical protein YjiA, C-terminal domain"/>
    <property type="match status" value="1"/>
</dbReference>
<gene>
    <name evidence="8" type="ORF">CLG85_000755</name>
    <name evidence="9" type="ORF">CLG85_14585</name>
</gene>
<comment type="caution">
    <text evidence="9">The sequence shown here is derived from an EMBL/GenBank/DDBJ whole genome shotgun (WGS) entry which is preliminary data.</text>
</comment>
<comment type="catalytic activity">
    <reaction evidence="6">
        <text>GTP + H2O = GDP + phosphate + H(+)</text>
        <dbReference type="Rhea" id="RHEA:19669"/>
        <dbReference type="ChEBI" id="CHEBI:15377"/>
        <dbReference type="ChEBI" id="CHEBI:15378"/>
        <dbReference type="ChEBI" id="CHEBI:37565"/>
        <dbReference type="ChEBI" id="CHEBI:43474"/>
        <dbReference type="ChEBI" id="CHEBI:58189"/>
    </reaction>
    <physiologicalReaction direction="left-to-right" evidence="6">
        <dbReference type="Rhea" id="RHEA:19670"/>
    </physiologicalReaction>
</comment>
<evidence type="ECO:0000256" key="4">
    <source>
        <dbReference type="ARBA" id="ARBA00034320"/>
    </source>
</evidence>
<evidence type="ECO:0000256" key="5">
    <source>
        <dbReference type="ARBA" id="ARBA00045658"/>
    </source>
</evidence>
<reference evidence="9" key="1">
    <citation type="submission" date="2017-09" db="EMBL/GenBank/DDBJ databases">
        <title>Yangia sp. SAOS 153D whole genome sequencing.</title>
        <authorList>
            <person name="Verma A."/>
            <person name="Krishnamurthi S."/>
        </authorList>
    </citation>
    <scope>NUCLEOTIDE SEQUENCE [LARGE SCALE GENOMIC DNA]</scope>
    <source>
        <strain evidence="9">SAOS 153D</strain>
    </source>
</reference>
<reference evidence="8" key="3">
    <citation type="submission" date="2024-05" db="EMBL/GenBank/DDBJ databases">
        <title>Yangia mangrovi SAOS 153D genome.</title>
        <authorList>
            <person name="Verma A."/>
            <person name="Pal Y."/>
            <person name="Sundharam S."/>
            <person name="Bisht B."/>
            <person name="Srinivasan K."/>
        </authorList>
    </citation>
    <scope>NUCLEOTIDE SEQUENCE</scope>
    <source>
        <strain evidence="8">SAOS 153D</strain>
    </source>
</reference>
<dbReference type="Pfam" id="PF02492">
    <property type="entry name" value="cobW"/>
    <property type="match status" value="1"/>
</dbReference>
<dbReference type="GO" id="GO:0000166">
    <property type="term" value="F:nucleotide binding"/>
    <property type="evidence" value="ECO:0007669"/>
    <property type="project" value="UniProtKB-KW"/>
</dbReference>
<dbReference type="InterPro" id="IPR011629">
    <property type="entry name" value="CobW-like_C"/>
</dbReference>
<name>A0A2A3JVS2_9RHOB</name>
<dbReference type="PANTHER" id="PTHR13748">
    <property type="entry name" value="COBW-RELATED"/>
    <property type="match status" value="1"/>
</dbReference>
<dbReference type="PANTHER" id="PTHR13748:SF62">
    <property type="entry name" value="COBW DOMAIN-CONTAINING PROTEIN"/>
    <property type="match status" value="1"/>
</dbReference>
<keyword evidence="1" id="KW-0547">Nucleotide-binding</keyword>
<evidence type="ECO:0000259" key="7">
    <source>
        <dbReference type="SMART" id="SM00833"/>
    </source>
</evidence>
<keyword evidence="3" id="KW-0143">Chaperone</keyword>
<evidence type="ECO:0000256" key="2">
    <source>
        <dbReference type="ARBA" id="ARBA00022801"/>
    </source>
</evidence>
<dbReference type="GO" id="GO:0016787">
    <property type="term" value="F:hydrolase activity"/>
    <property type="evidence" value="ECO:0007669"/>
    <property type="project" value="UniProtKB-KW"/>
</dbReference>
<evidence type="ECO:0000313" key="10">
    <source>
        <dbReference type="Proteomes" id="UP000217448"/>
    </source>
</evidence>
<dbReference type="InterPro" id="IPR027417">
    <property type="entry name" value="P-loop_NTPase"/>
</dbReference>
<accession>A0A2A3JVS2</accession>
<dbReference type="EMBL" id="NTHN02000001">
    <property type="protein sequence ID" value="MCT4368947.1"/>
    <property type="molecule type" value="Genomic_DNA"/>
</dbReference>
<evidence type="ECO:0000256" key="1">
    <source>
        <dbReference type="ARBA" id="ARBA00022741"/>
    </source>
</evidence>
<dbReference type="AlphaFoldDB" id="A0A2A3JVS2"/>
<dbReference type="Gene3D" id="3.40.50.300">
    <property type="entry name" value="P-loop containing nucleotide triphosphate hydrolases"/>
    <property type="match status" value="1"/>
</dbReference>
<dbReference type="InterPro" id="IPR036627">
    <property type="entry name" value="CobW-likC_sf"/>
</dbReference>
<dbReference type="Proteomes" id="UP000217448">
    <property type="component" value="Unassembled WGS sequence"/>
</dbReference>
<proteinExistence type="inferred from homology"/>
<dbReference type="InterPro" id="IPR003495">
    <property type="entry name" value="CobW/HypB/UreG_nucleotide-bd"/>
</dbReference>
<protein>
    <submittedName>
        <fullName evidence="9">Cobalamin synthesis protein P47K</fullName>
    </submittedName>
    <submittedName>
        <fullName evidence="8">GTP-binding protein</fullName>
    </submittedName>
</protein>